<dbReference type="RefSeq" id="XP_001586599.1">
    <property type="nucleotide sequence ID" value="XM_001586549.1"/>
</dbReference>
<dbReference type="KEGG" id="ssl:SS1G_12586"/>
<sequence>MPSKASSFVLTVDKGGLIMQVLVQMIRSWNWACSPICG</sequence>
<accession>A7F4R1</accession>
<dbReference type="EMBL" id="CH476641">
    <property type="protein sequence ID" value="EDN97732.1"/>
    <property type="molecule type" value="Genomic_DNA"/>
</dbReference>
<dbReference type="Proteomes" id="UP000001312">
    <property type="component" value="Unassembled WGS sequence"/>
</dbReference>
<dbReference type="InParanoid" id="A7F4R1"/>
<dbReference type="GeneID" id="5482494"/>
<gene>
    <name evidence="1" type="ORF">SS1G_12586</name>
</gene>
<dbReference type="HOGENOM" id="CLU_3335881_0_0_1"/>
<name>A7F4R1_SCLS1</name>
<protein>
    <submittedName>
        <fullName evidence="1">Uncharacterized protein</fullName>
    </submittedName>
</protein>
<organism evidence="1 2">
    <name type="scientific">Sclerotinia sclerotiorum (strain ATCC 18683 / 1980 / Ss-1)</name>
    <name type="common">White mold</name>
    <name type="synonym">Whetzelinia sclerotiorum</name>
    <dbReference type="NCBI Taxonomy" id="665079"/>
    <lineage>
        <taxon>Eukaryota</taxon>
        <taxon>Fungi</taxon>
        <taxon>Dikarya</taxon>
        <taxon>Ascomycota</taxon>
        <taxon>Pezizomycotina</taxon>
        <taxon>Leotiomycetes</taxon>
        <taxon>Helotiales</taxon>
        <taxon>Sclerotiniaceae</taxon>
        <taxon>Sclerotinia</taxon>
    </lineage>
</organism>
<dbReference type="AlphaFoldDB" id="A7F4R1"/>
<evidence type="ECO:0000313" key="1">
    <source>
        <dbReference type="EMBL" id="EDN97732.1"/>
    </source>
</evidence>
<reference evidence="2" key="1">
    <citation type="journal article" date="2011" name="PLoS Genet.">
        <title>Genomic analysis of the necrotrophic fungal pathogens Sclerotinia sclerotiorum and Botrytis cinerea.</title>
        <authorList>
            <person name="Amselem J."/>
            <person name="Cuomo C.A."/>
            <person name="van Kan J.A."/>
            <person name="Viaud M."/>
            <person name="Benito E.P."/>
            <person name="Couloux A."/>
            <person name="Coutinho P.M."/>
            <person name="de Vries R.P."/>
            <person name="Dyer P.S."/>
            <person name="Fillinger S."/>
            <person name="Fournier E."/>
            <person name="Gout L."/>
            <person name="Hahn M."/>
            <person name="Kohn L."/>
            <person name="Lapalu N."/>
            <person name="Plummer K.M."/>
            <person name="Pradier J.M."/>
            <person name="Quevillon E."/>
            <person name="Sharon A."/>
            <person name="Simon A."/>
            <person name="ten Have A."/>
            <person name="Tudzynski B."/>
            <person name="Tudzynski P."/>
            <person name="Wincker P."/>
            <person name="Andrew M."/>
            <person name="Anthouard V."/>
            <person name="Beever R.E."/>
            <person name="Beffa R."/>
            <person name="Benoit I."/>
            <person name="Bouzid O."/>
            <person name="Brault B."/>
            <person name="Chen Z."/>
            <person name="Choquer M."/>
            <person name="Collemare J."/>
            <person name="Cotton P."/>
            <person name="Danchin E.G."/>
            <person name="Da Silva C."/>
            <person name="Gautier A."/>
            <person name="Giraud C."/>
            <person name="Giraud T."/>
            <person name="Gonzalez C."/>
            <person name="Grossetete S."/>
            <person name="Guldener U."/>
            <person name="Henrissat B."/>
            <person name="Howlett B.J."/>
            <person name="Kodira C."/>
            <person name="Kretschmer M."/>
            <person name="Lappartient A."/>
            <person name="Leroch M."/>
            <person name="Levis C."/>
            <person name="Mauceli E."/>
            <person name="Neuveglise C."/>
            <person name="Oeser B."/>
            <person name="Pearson M."/>
            <person name="Poulain J."/>
            <person name="Poussereau N."/>
            <person name="Quesneville H."/>
            <person name="Rascle C."/>
            <person name="Schumacher J."/>
            <person name="Segurens B."/>
            <person name="Sexton A."/>
            <person name="Silva E."/>
            <person name="Sirven C."/>
            <person name="Soanes D.M."/>
            <person name="Talbot N.J."/>
            <person name="Templeton M."/>
            <person name="Yandava C."/>
            <person name="Yarden O."/>
            <person name="Zeng Q."/>
            <person name="Rollins J.A."/>
            <person name="Lebrun M.H."/>
            <person name="Dickman M."/>
        </authorList>
    </citation>
    <scope>NUCLEOTIDE SEQUENCE [LARGE SCALE GENOMIC DNA]</scope>
    <source>
        <strain evidence="2">ATCC 18683 / 1980 / Ss-1</strain>
    </source>
</reference>
<proteinExistence type="predicted"/>
<evidence type="ECO:0000313" key="2">
    <source>
        <dbReference type="Proteomes" id="UP000001312"/>
    </source>
</evidence>
<keyword evidence="2" id="KW-1185">Reference proteome</keyword>